<dbReference type="Proteomes" id="UP001595536">
    <property type="component" value="Unassembled WGS sequence"/>
</dbReference>
<comment type="caution">
    <text evidence="2">The sequence shown here is derived from an EMBL/GenBank/DDBJ whole genome shotgun (WGS) entry which is preliminary data.</text>
</comment>
<evidence type="ECO:0000313" key="2">
    <source>
        <dbReference type="EMBL" id="MFC3265618.1"/>
    </source>
</evidence>
<feature type="signal peptide" evidence="1">
    <location>
        <begin position="1"/>
        <end position="25"/>
    </location>
</feature>
<keyword evidence="1" id="KW-0732">Signal</keyword>
<feature type="chain" id="PRO_5045848674" evidence="1">
    <location>
        <begin position="26"/>
        <end position="79"/>
    </location>
</feature>
<dbReference type="RefSeq" id="WP_376829620.1">
    <property type="nucleotide sequence ID" value="NZ_JBHLWR010000006.1"/>
</dbReference>
<gene>
    <name evidence="2" type="ORF">ACFOEX_04455</name>
</gene>
<keyword evidence="3" id="KW-1185">Reference proteome</keyword>
<evidence type="ECO:0000256" key="1">
    <source>
        <dbReference type="SAM" id="SignalP"/>
    </source>
</evidence>
<reference evidence="3" key="1">
    <citation type="journal article" date="2019" name="Int. J. Syst. Evol. Microbiol.">
        <title>The Global Catalogue of Microorganisms (GCM) 10K type strain sequencing project: providing services to taxonomists for standard genome sequencing and annotation.</title>
        <authorList>
            <consortium name="The Broad Institute Genomics Platform"/>
            <consortium name="The Broad Institute Genome Sequencing Center for Infectious Disease"/>
            <person name="Wu L."/>
            <person name="Ma J."/>
        </authorList>
    </citation>
    <scope>NUCLEOTIDE SEQUENCE [LARGE SCALE GENOMIC DNA]</scope>
    <source>
        <strain evidence="3">CCM 7941</strain>
    </source>
</reference>
<protein>
    <submittedName>
        <fullName evidence="2">Uncharacterized protein</fullName>
    </submittedName>
</protein>
<accession>A0ABV7LDB0</accession>
<dbReference type="EMBL" id="JBHRUV010000018">
    <property type="protein sequence ID" value="MFC3265618.1"/>
    <property type="molecule type" value="Genomic_DNA"/>
</dbReference>
<sequence>MPAPSTTVLAAGVAFTAVAAAPALAGVPDAVSGACKIWAYHECRWERPQVERDYCYVRSYAACLRALMRDRRRRGAPPG</sequence>
<proteinExistence type="predicted"/>
<name>A0ABV7LDB0_9HYPH</name>
<evidence type="ECO:0000313" key="3">
    <source>
        <dbReference type="Proteomes" id="UP001595536"/>
    </source>
</evidence>
<organism evidence="2 3">
    <name type="scientific">Camelimonas abortus</name>
    <dbReference type="NCBI Taxonomy" id="1017184"/>
    <lineage>
        <taxon>Bacteria</taxon>
        <taxon>Pseudomonadati</taxon>
        <taxon>Pseudomonadota</taxon>
        <taxon>Alphaproteobacteria</taxon>
        <taxon>Hyphomicrobiales</taxon>
        <taxon>Chelatococcaceae</taxon>
        <taxon>Camelimonas</taxon>
    </lineage>
</organism>